<organism evidence="1 2">
    <name type="scientific">Rhipicephalus sanguineus</name>
    <name type="common">Brown dog tick</name>
    <name type="synonym">Ixodes sanguineus</name>
    <dbReference type="NCBI Taxonomy" id="34632"/>
    <lineage>
        <taxon>Eukaryota</taxon>
        <taxon>Metazoa</taxon>
        <taxon>Ecdysozoa</taxon>
        <taxon>Arthropoda</taxon>
        <taxon>Chelicerata</taxon>
        <taxon>Arachnida</taxon>
        <taxon>Acari</taxon>
        <taxon>Parasitiformes</taxon>
        <taxon>Ixodida</taxon>
        <taxon>Ixodoidea</taxon>
        <taxon>Ixodidae</taxon>
        <taxon>Rhipicephalinae</taxon>
        <taxon>Rhipicephalus</taxon>
        <taxon>Rhipicephalus</taxon>
    </lineage>
</organism>
<dbReference type="EMBL" id="JABSTV010001250">
    <property type="protein sequence ID" value="KAH7955921.1"/>
    <property type="molecule type" value="Genomic_DNA"/>
</dbReference>
<name>A0A9D4PUF9_RHISA</name>
<keyword evidence="2" id="KW-1185">Reference proteome</keyword>
<dbReference type="Proteomes" id="UP000821837">
    <property type="component" value="Unassembled WGS sequence"/>
</dbReference>
<proteinExistence type="predicted"/>
<evidence type="ECO:0000313" key="1">
    <source>
        <dbReference type="EMBL" id="KAH7955921.1"/>
    </source>
</evidence>
<evidence type="ECO:0008006" key="3">
    <source>
        <dbReference type="Google" id="ProtNLM"/>
    </source>
</evidence>
<dbReference type="VEuPathDB" id="VectorBase:RSAN_050509"/>
<accession>A0A9D4PUF9</accession>
<reference evidence="1" key="2">
    <citation type="submission" date="2021-09" db="EMBL/GenBank/DDBJ databases">
        <authorList>
            <person name="Jia N."/>
            <person name="Wang J."/>
            <person name="Shi W."/>
            <person name="Du L."/>
            <person name="Sun Y."/>
            <person name="Zhan W."/>
            <person name="Jiang J."/>
            <person name="Wang Q."/>
            <person name="Zhang B."/>
            <person name="Ji P."/>
            <person name="Sakyi L.B."/>
            <person name="Cui X."/>
            <person name="Yuan T."/>
            <person name="Jiang B."/>
            <person name="Yang W."/>
            <person name="Lam T.T.-Y."/>
            <person name="Chang Q."/>
            <person name="Ding S."/>
            <person name="Wang X."/>
            <person name="Zhu J."/>
            <person name="Ruan X."/>
            <person name="Zhao L."/>
            <person name="Wei J."/>
            <person name="Que T."/>
            <person name="Du C."/>
            <person name="Cheng J."/>
            <person name="Dai P."/>
            <person name="Han X."/>
            <person name="Huang E."/>
            <person name="Gao Y."/>
            <person name="Liu J."/>
            <person name="Shao H."/>
            <person name="Ye R."/>
            <person name="Li L."/>
            <person name="Wei W."/>
            <person name="Wang X."/>
            <person name="Wang C."/>
            <person name="Huo Q."/>
            <person name="Li W."/>
            <person name="Guo W."/>
            <person name="Chen H."/>
            <person name="Chen S."/>
            <person name="Zhou L."/>
            <person name="Zhou L."/>
            <person name="Ni X."/>
            <person name="Tian J."/>
            <person name="Zhou Y."/>
            <person name="Sheng Y."/>
            <person name="Liu T."/>
            <person name="Pan Y."/>
            <person name="Xia L."/>
            <person name="Li J."/>
            <person name="Zhao F."/>
            <person name="Cao W."/>
        </authorList>
    </citation>
    <scope>NUCLEOTIDE SEQUENCE</scope>
    <source>
        <strain evidence="1">Rsan-2018</strain>
        <tissue evidence="1">Larvae</tissue>
    </source>
</reference>
<evidence type="ECO:0000313" key="2">
    <source>
        <dbReference type="Proteomes" id="UP000821837"/>
    </source>
</evidence>
<reference evidence="1" key="1">
    <citation type="journal article" date="2020" name="Cell">
        <title>Large-Scale Comparative Analyses of Tick Genomes Elucidate Their Genetic Diversity and Vector Capacities.</title>
        <authorList>
            <consortium name="Tick Genome and Microbiome Consortium (TIGMIC)"/>
            <person name="Jia N."/>
            <person name="Wang J."/>
            <person name="Shi W."/>
            <person name="Du L."/>
            <person name="Sun Y."/>
            <person name="Zhan W."/>
            <person name="Jiang J.F."/>
            <person name="Wang Q."/>
            <person name="Zhang B."/>
            <person name="Ji P."/>
            <person name="Bell-Sakyi L."/>
            <person name="Cui X.M."/>
            <person name="Yuan T.T."/>
            <person name="Jiang B.G."/>
            <person name="Yang W.F."/>
            <person name="Lam T.T."/>
            <person name="Chang Q.C."/>
            <person name="Ding S.J."/>
            <person name="Wang X.J."/>
            <person name="Zhu J.G."/>
            <person name="Ruan X.D."/>
            <person name="Zhao L."/>
            <person name="Wei J.T."/>
            <person name="Ye R.Z."/>
            <person name="Que T.C."/>
            <person name="Du C.H."/>
            <person name="Zhou Y.H."/>
            <person name="Cheng J.X."/>
            <person name="Dai P.F."/>
            <person name="Guo W.B."/>
            <person name="Han X.H."/>
            <person name="Huang E.J."/>
            <person name="Li L.F."/>
            <person name="Wei W."/>
            <person name="Gao Y.C."/>
            <person name="Liu J.Z."/>
            <person name="Shao H.Z."/>
            <person name="Wang X."/>
            <person name="Wang C.C."/>
            <person name="Yang T.C."/>
            <person name="Huo Q.B."/>
            <person name="Li W."/>
            <person name="Chen H.Y."/>
            <person name="Chen S.E."/>
            <person name="Zhou L.G."/>
            <person name="Ni X.B."/>
            <person name="Tian J.H."/>
            <person name="Sheng Y."/>
            <person name="Liu T."/>
            <person name="Pan Y.S."/>
            <person name="Xia L.Y."/>
            <person name="Li J."/>
            <person name="Zhao F."/>
            <person name="Cao W.C."/>
        </authorList>
    </citation>
    <scope>NUCLEOTIDE SEQUENCE</scope>
    <source>
        <strain evidence="1">Rsan-2018</strain>
    </source>
</reference>
<protein>
    <recommendedName>
        <fullName evidence="3">Tick transposon</fullName>
    </recommendedName>
</protein>
<dbReference type="AlphaFoldDB" id="A0A9D4PUF9"/>
<sequence>MELPTQQLLRFLDLKLTFAREHVCWAHSPRSKKALLPFTSGHSKLVKRGIAVSALRKALQRSCHHKIQDSFVTQTERLNAAGFPSHMLCELATMLLCKKRTDAAEKEKDRRHAQRLR</sequence>
<gene>
    <name evidence="1" type="ORF">HPB52_005146</name>
</gene>
<comment type="caution">
    <text evidence="1">The sequence shown here is derived from an EMBL/GenBank/DDBJ whole genome shotgun (WGS) entry which is preliminary data.</text>
</comment>